<evidence type="ECO:0000313" key="1">
    <source>
        <dbReference type="EMBL" id="KAG5530741.1"/>
    </source>
</evidence>
<organism evidence="1 2">
    <name type="scientific">Rhododendron griersonianum</name>
    <dbReference type="NCBI Taxonomy" id="479676"/>
    <lineage>
        <taxon>Eukaryota</taxon>
        <taxon>Viridiplantae</taxon>
        <taxon>Streptophyta</taxon>
        <taxon>Embryophyta</taxon>
        <taxon>Tracheophyta</taxon>
        <taxon>Spermatophyta</taxon>
        <taxon>Magnoliopsida</taxon>
        <taxon>eudicotyledons</taxon>
        <taxon>Gunneridae</taxon>
        <taxon>Pentapetalae</taxon>
        <taxon>asterids</taxon>
        <taxon>Ericales</taxon>
        <taxon>Ericaceae</taxon>
        <taxon>Ericoideae</taxon>
        <taxon>Rhodoreae</taxon>
        <taxon>Rhododendron</taxon>
    </lineage>
</organism>
<dbReference type="InterPro" id="IPR012340">
    <property type="entry name" value="NA-bd_OB-fold"/>
</dbReference>
<dbReference type="Gene3D" id="2.40.50.140">
    <property type="entry name" value="Nucleic acid-binding proteins"/>
    <property type="match status" value="1"/>
</dbReference>
<comment type="caution">
    <text evidence="1">The sequence shown here is derived from an EMBL/GenBank/DDBJ whole genome shotgun (WGS) entry which is preliminary data.</text>
</comment>
<dbReference type="EMBL" id="JACTNZ010000009">
    <property type="protein sequence ID" value="KAG5530741.1"/>
    <property type="molecule type" value="Genomic_DNA"/>
</dbReference>
<sequence>MEKANGAVLGPQSCGQAILHRNSQSLARDVFCYPNQRKSAFSSAKVRFVSFLHLGERPESESETRGYAMINDLRPYDRDWTIKVVRVPILSLLLIDCLSVLHTKGTRIQAVIFNDVIDKLDYLFLKERTYLVSNGLVKPTNHSFPSVHKEIEMTLSSQANIEDAKIGIELDMFLSWKSSIMRRMTAILEGMHSEIHEALRNVRGRSYIFTTKLDKMSGMDHKSGKIIAEQVQNDEDAKGIKNYELLSYV</sequence>
<evidence type="ECO:0000313" key="2">
    <source>
        <dbReference type="Proteomes" id="UP000823749"/>
    </source>
</evidence>
<reference evidence="1" key="1">
    <citation type="submission" date="2020-08" db="EMBL/GenBank/DDBJ databases">
        <title>Plant Genome Project.</title>
        <authorList>
            <person name="Zhang R.-G."/>
        </authorList>
    </citation>
    <scope>NUCLEOTIDE SEQUENCE</scope>
    <source>
        <strain evidence="1">WSP0</strain>
        <tissue evidence="1">Leaf</tissue>
    </source>
</reference>
<proteinExistence type="predicted"/>
<keyword evidence="2" id="KW-1185">Reference proteome</keyword>
<accession>A0AAV6IPR3</accession>
<dbReference type="Proteomes" id="UP000823749">
    <property type="component" value="Chromosome 9"/>
</dbReference>
<protein>
    <submittedName>
        <fullName evidence="1">Uncharacterized protein</fullName>
    </submittedName>
</protein>
<gene>
    <name evidence="1" type="ORF">RHGRI_025641</name>
</gene>
<dbReference type="SUPFAM" id="SSF50249">
    <property type="entry name" value="Nucleic acid-binding proteins"/>
    <property type="match status" value="1"/>
</dbReference>
<name>A0AAV6IPR3_9ERIC</name>
<dbReference type="AlphaFoldDB" id="A0AAV6IPR3"/>